<comment type="caution">
    <text evidence="9">The sequence shown here is derived from an EMBL/GenBank/DDBJ whole genome shotgun (WGS) entry which is preliminary data.</text>
</comment>
<feature type="transmembrane region" description="Helical" evidence="7">
    <location>
        <begin position="178"/>
        <end position="197"/>
    </location>
</feature>
<dbReference type="CDD" id="cd17369">
    <property type="entry name" value="MFS_ShiA_like"/>
    <property type="match status" value="1"/>
</dbReference>
<evidence type="ECO:0000256" key="7">
    <source>
        <dbReference type="SAM" id="Phobius"/>
    </source>
</evidence>
<evidence type="ECO:0000256" key="2">
    <source>
        <dbReference type="ARBA" id="ARBA00022448"/>
    </source>
</evidence>
<dbReference type="Gene3D" id="1.20.1250.20">
    <property type="entry name" value="MFS general substrate transporter like domains"/>
    <property type="match status" value="2"/>
</dbReference>
<keyword evidence="5 7" id="KW-1133">Transmembrane helix</keyword>
<reference evidence="10" key="1">
    <citation type="submission" date="2017-12" db="EMBL/GenBank/DDBJ databases">
        <title>Draft genome sequence of Telmatospirillum siberiense 26-4b1T, an acidotolerant peatland alphaproteobacterium potentially involved in sulfur cycling.</title>
        <authorList>
            <person name="Hausmann B."/>
            <person name="Pjevac P."/>
            <person name="Schreck K."/>
            <person name="Herbold C.W."/>
            <person name="Daims H."/>
            <person name="Wagner M."/>
            <person name="Pester M."/>
            <person name="Loy A."/>
        </authorList>
    </citation>
    <scope>NUCLEOTIDE SEQUENCE [LARGE SCALE GENOMIC DNA]</scope>
    <source>
        <strain evidence="10">26-4b1</strain>
    </source>
</reference>
<keyword evidence="6 7" id="KW-0472">Membrane</keyword>
<feature type="transmembrane region" description="Helical" evidence="7">
    <location>
        <begin position="264"/>
        <end position="284"/>
    </location>
</feature>
<dbReference type="Pfam" id="PF00083">
    <property type="entry name" value="Sugar_tr"/>
    <property type="match status" value="1"/>
</dbReference>
<feature type="transmembrane region" description="Helical" evidence="7">
    <location>
        <begin position="323"/>
        <end position="347"/>
    </location>
</feature>
<gene>
    <name evidence="9" type="ORF">CWS72_06075</name>
</gene>
<protein>
    <submittedName>
        <fullName evidence="9">MFS transporter</fullName>
    </submittedName>
</protein>
<organism evidence="9 10">
    <name type="scientific">Telmatospirillum siberiense</name>
    <dbReference type="NCBI Taxonomy" id="382514"/>
    <lineage>
        <taxon>Bacteria</taxon>
        <taxon>Pseudomonadati</taxon>
        <taxon>Pseudomonadota</taxon>
        <taxon>Alphaproteobacteria</taxon>
        <taxon>Rhodospirillales</taxon>
        <taxon>Rhodospirillaceae</taxon>
        <taxon>Telmatospirillum</taxon>
    </lineage>
</organism>
<dbReference type="GO" id="GO:0022857">
    <property type="term" value="F:transmembrane transporter activity"/>
    <property type="evidence" value="ECO:0007669"/>
    <property type="project" value="InterPro"/>
</dbReference>
<keyword evidence="2" id="KW-0813">Transport</keyword>
<dbReference type="EMBL" id="PIUM01000004">
    <property type="protein sequence ID" value="PKU25691.1"/>
    <property type="molecule type" value="Genomic_DNA"/>
</dbReference>
<feature type="domain" description="Major facilitator superfamily (MFS) profile" evidence="8">
    <location>
        <begin position="5"/>
        <end position="413"/>
    </location>
</feature>
<proteinExistence type="predicted"/>
<evidence type="ECO:0000313" key="10">
    <source>
        <dbReference type="Proteomes" id="UP000233293"/>
    </source>
</evidence>
<dbReference type="AlphaFoldDB" id="A0A2N3PZA2"/>
<dbReference type="Pfam" id="PF07690">
    <property type="entry name" value="MFS_1"/>
    <property type="match status" value="1"/>
</dbReference>
<dbReference type="PROSITE" id="PS50850">
    <property type="entry name" value="MFS"/>
    <property type="match status" value="1"/>
</dbReference>
<keyword evidence="4 7" id="KW-0812">Transmembrane</keyword>
<sequence length="425" mass="45295">MLRRVAMASCVGTTVEWYDFFVYATAAALVFNKLFFPQFDPLVGSLVALGTYAAGFIARPVGGLVFGYVGDRLGRKKALVTTLLIVGIATFVIGLMPTYAAIGLAAPIILICIRMLHGFGIGGEQGNAILIVCEHAPAEKRGFYGSLVQIGAPAGFIIPLGLFALLTATMTDDVFLDWGWRLPFLVSILLIGIGLYIRVNLSESPLFASAHQHKGPRPSMVAMLTKHTRGILLGWGAKLCESSIFSIYAVMISAYAVNRGIPKSLMTTAILIAIVIEVVTLPLFGALSDRIGRRTVYMLGSVMTILLAFPVFGLVYYDVRGLIWLGLVGALAVGHAAMYAPQAAFFAELFPTSVRATGVAIVQQFGALIGTIFGFGAGWLLQVGNGTPWLLAGFVAFTGVVTTVSVFLMYESAPRHATASAVAFH</sequence>
<feature type="transmembrane region" description="Helical" evidence="7">
    <location>
        <begin position="143"/>
        <end position="166"/>
    </location>
</feature>
<dbReference type="FunFam" id="1.20.1250.20:FF:000001">
    <property type="entry name" value="Dicarboxylate MFS transporter"/>
    <property type="match status" value="1"/>
</dbReference>
<dbReference type="SUPFAM" id="SSF103473">
    <property type="entry name" value="MFS general substrate transporter"/>
    <property type="match status" value="1"/>
</dbReference>
<feature type="transmembrane region" description="Helical" evidence="7">
    <location>
        <begin position="387"/>
        <end position="410"/>
    </location>
</feature>
<evidence type="ECO:0000313" key="9">
    <source>
        <dbReference type="EMBL" id="PKU25691.1"/>
    </source>
</evidence>
<dbReference type="OrthoDB" id="9783227at2"/>
<dbReference type="InterPro" id="IPR020846">
    <property type="entry name" value="MFS_dom"/>
</dbReference>
<feature type="transmembrane region" description="Helical" evidence="7">
    <location>
        <begin position="239"/>
        <end position="258"/>
    </location>
</feature>
<dbReference type="InterPro" id="IPR036259">
    <property type="entry name" value="MFS_trans_sf"/>
</dbReference>
<dbReference type="Proteomes" id="UP000233293">
    <property type="component" value="Unassembled WGS sequence"/>
</dbReference>
<dbReference type="InterPro" id="IPR005828">
    <property type="entry name" value="MFS_sugar_transport-like"/>
</dbReference>
<evidence type="ECO:0000259" key="8">
    <source>
        <dbReference type="PROSITE" id="PS50850"/>
    </source>
</evidence>
<feature type="transmembrane region" description="Helical" evidence="7">
    <location>
        <begin position="296"/>
        <end position="317"/>
    </location>
</feature>
<keyword evidence="3" id="KW-1003">Cell membrane</keyword>
<evidence type="ECO:0000256" key="6">
    <source>
        <dbReference type="ARBA" id="ARBA00023136"/>
    </source>
</evidence>
<evidence type="ECO:0000256" key="4">
    <source>
        <dbReference type="ARBA" id="ARBA00022692"/>
    </source>
</evidence>
<feature type="transmembrane region" description="Helical" evidence="7">
    <location>
        <begin position="20"/>
        <end position="36"/>
    </location>
</feature>
<dbReference type="PROSITE" id="PS00217">
    <property type="entry name" value="SUGAR_TRANSPORT_2"/>
    <property type="match status" value="1"/>
</dbReference>
<evidence type="ECO:0000256" key="5">
    <source>
        <dbReference type="ARBA" id="ARBA00022989"/>
    </source>
</evidence>
<dbReference type="InterPro" id="IPR005829">
    <property type="entry name" value="Sugar_transporter_CS"/>
</dbReference>
<feature type="transmembrane region" description="Helical" evidence="7">
    <location>
        <begin position="42"/>
        <end position="66"/>
    </location>
</feature>
<feature type="transmembrane region" description="Helical" evidence="7">
    <location>
        <begin position="78"/>
        <end position="96"/>
    </location>
</feature>
<feature type="transmembrane region" description="Helical" evidence="7">
    <location>
        <begin position="359"/>
        <end position="381"/>
    </location>
</feature>
<accession>A0A2N3PZA2</accession>
<dbReference type="GO" id="GO:0005886">
    <property type="term" value="C:plasma membrane"/>
    <property type="evidence" value="ECO:0007669"/>
    <property type="project" value="UniProtKB-SubCell"/>
</dbReference>
<comment type="subcellular location">
    <subcellularLocation>
        <location evidence="1">Cell membrane</location>
        <topology evidence="1">Multi-pass membrane protein</topology>
    </subcellularLocation>
</comment>
<dbReference type="PANTHER" id="PTHR43045">
    <property type="entry name" value="SHIKIMATE TRANSPORTER"/>
    <property type="match status" value="1"/>
</dbReference>
<dbReference type="PANTHER" id="PTHR43045:SF1">
    <property type="entry name" value="SHIKIMATE TRANSPORTER"/>
    <property type="match status" value="1"/>
</dbReference>
<name>A0A2N3PZA2_9PROT</name>
<keyword evidence="10" id="KW-1185">Reference proteome</keyword>
<evidence type="ECO:0000256" key="3">
    <source>
        <dbReference type="ARBA" id="ARBA00022475"/>
    </source>
</evidence>
<evidence type="ECO:0000256" key="1">
    <source>
        <dbReference type="ARBA" id="ARBA00004651"/>
    </source>
</evidence>
<dbReference type="InterPro" id="IPR011701">
    <property type="entry name" value="MFS"/>
</dbReference>